<dbReference type="RefSeq" id="WP_139083315.1">
    <property type="nucleotide sequence ID" value="NZ_VDFV01000048.1"/>
</dbReference>
<dbReference type="Pfam" id="PF04116">
    <property type="entry name" value="FA_hydroxylase"/>
    <property type="match status" value="1"/>
</dbReference>
<evidence type="ECO:0000313" key="7">
    <source>
        <dbReference type="EMBL" id="TNC63583.1"/>
    </source>
</evidence>
<feature type="domain" description="Fatty acid hydroxylase" evidence="6">
    <location>
        <begin position="178"/>
        <end position="307"/>
    </location>
</feature>
<feature type="transmembrane region" description="Helical" evidence="5">
    <location>
        <begin position="169"/>
        <end position="191"/>
    </location>
</feature>
<evidence type="ECO:0000256" key="4">
    <source>
        <dbReference type="ARBA" id="ARBA00023136"/>
    </source>
</evidence>
<feature type="transmembrane region" description="Helical" evidence="5">
    <location>
        <begin position="137"/>
        <end position="157"/>
    </location>
</feature>
<accession>A0A5C4N4X4</accession>
<dbReference type="Proteomes" id="UP000305709">
    <property type="component" value="Unassembled WGS sequence"/>
</dbReference>
<gene>
    <name evidence="7" type="ORF">FHG71_19215</name>
</gene>
<dbReference type="GO" id="GO:0016491">
    <property type="term" value="F:oxidoreductase activity"/>
    <property type="evidence" value="ECO:0007669"/>
    <property type="project" value="InterPro"/>
</dbReference>
<dbReference type="EMBL" id="VDFV01000048">
    <property type="protein sequence ID" value="TNC63583.1"/>
    <property type="molecule type" value="Genomic_DNA"/>
</dbReference>
<protein>
    <submittedName>
        <fullName evidence="7">Sterol desaturase family protein</fullName>
    </submittedName>
</protein>
<organism evidence="7 8">
    <name type="scientific">Rubellimicrobium roseum</name>
    <dbReference type="NCBI Taxonomy" id="687525"/>
    <lineage>
        <taxon>Bacteria</taxon>
        <taxon>Pseudomonadati</taxon>
        <taxon>Pseudomonadota</taxon>
        <taxon>Alphaproteobacteria</taxon>
        <taxon>Rhodobacterales</taxon>
        <taxon>Roseobacteraceae</taxon>
        <taxon>Rubellimicrobium</taxon>
    </lineage>
</organism>
<keyword evidence="3 5" id="KW-1133">Transmembrane helix</keyword>
<dbReference type="OrthoDB" id="9770329at2"/>
<proteinExistence type="predicted"/>
<evidence type="ECO:0000256" key="2">
    <source>
        <dbReference type="ARBA" id="ARBA00022692"/>
    </source>
</evidence>
<dbReference type="GO" id="GO:0005506">
    <property type="term" value="F:iron ion binding"/>
    <property type="evidence" value="ECO:0007669"/>
    <property type="project" value="InterPro"/>
</dbReference>
<dbReference type="AlphaFoldDB" id="A0A5C4N4X4"/>
<dbReference type="PANTHER" id="PTHR11863">
    <property type="entry name" value="STEROL DESATURASE"/>
    <property type="match status" value="1"/>
</dbReference>
<feature type="transmembrane region" description="Helical" evidence="5">
    <location>
        <begin position="73"/>
        <end position="95"/>
    </location>
</feature>
<dbReference type="GO" id="GO:0008610">
    <property type="term" value="P:lipid biosynthetic process"/>
    <property type="evidence" value="ECO:0007669"/>
    <property type="project" value="InterPro"/>
</dbReference>
<keyword evidence="8" id="KW-1185">Reference proteome</keyword>
<evidence type="ECO:0000259" key="6">
    <source>
        <dbReference type="Pfam" id="PF04116"/>
    </source>
</evidence>
<dbReference type="InterPro" id="IPR006694">
    <property type="entry name" value="Fatty_acid_hydroxylase"/>
</dbReference>
<sequence>MDDSTYGKRNKRGDWSPFGRLEIAPVFVLPPKPLAFLKWLPGYFLPWNLIWAASAVAYWYLVVPAPEAMQSLALGWVLKLFLVNCVLVFLFYGAFELRLYILKAQANRFKYNGKFPSEHKNEAFLFSNQNLDGMIRGFGTGVPIWTAYEVLILWAYANGYVQWTGFAEHPLYLFALFLVLPIWHEAHFFCIHRLIHWAPLYKWIHSVHHNSVNPSPWSSLSMHPVEHLLYFSSSLIHLVVPSNPILAIYQLHYSGFGAVVGHIGFDKIEVTEDAAFDSHAYAHYLHHKFFEVNYGDGLVPLDQWFGTWHDGSPEGEERMNARYQKKVERMNRKAAKTTPAE</sequence>
<reference evidence="7 8" key="1">
    <citation type="submission" date="2019-06" db="EMBL/GenBank/DDBJ databases">
        <authorList>
            <person name="Jiang L."/>
        </authorList>
    </citation>
    <scope>NUCLEOTIDE SEQUENCE [LARGE SCALE GENOMIC DNA]</scope>
    <source>
        <strain evidence="7 8">YIM 48858</strain>
    </source>
</reference>
<evidence type="ECO:0000256" key="1">
    <source>
        <dbReference type="ARBA" id="ARBA00004370"/>
    </source>
</evidence>
<feature type="transmembrane region" description="Helical" evidence="5">
    <location>
        <begin position="42"/>
        <end position="61"/>
    </location>
</feature>
<name>A0A5C4N4X4_9RHOB</name>
<dbReference type="InterPro" id="IPR050307">
    <property type="entry name" value="Sterol_Desaturase_Related"/>
</dbReference>
<comment type="caution">
    <text evidence="7">The sequence shown here is derived from an EMBL/GenBank/DDBJ whole genome shotgun (WGS) entry which is preliminary data.</text>
</comment>
<evidence type="ECO:0000256" key="3">
    <source>
        <dbReference type="ARBA" id="ARBA00022989"/>
    </source>
</evidence>
<comment type="subcellular location">
    <subcellularLocation>
        <location evidence="1">Membrane</location>
    </subcellularLocation>
</comment>
<evidence type="ECO:0000313" key="8">
    <source>
        <dbReference type="Proteomes" id="UP000305709"/>
    </source>
</evidence>
<keyword evidence="4 5" id="KW-0472">Membrane</keyword>
<keyword evidence="2 5" id="KW-0812">Transmembrane</keyword>
<evidence type="ECO:0000256" key="5">
    <source>
        <dbReference type="SAM" id="Phobius"/>
    </source>
</evidence>
<dbReference type="GO" id="GO:0016020">
    <property type="term" value="C:membrane"/>
    <property type="evidence" value="ECO:0007669"/>
    <property type="project" value="UniProtKB-SubCell"/>
</dbReference>